<evidence type="ECO:0000256" key="3">
    <source>
        <dbReference type="ARBA" id="ARBA00022692"/>
    </source>
</evidence>
<dbReference type="AlphaFoldDB" id="A0A401SQ58"/>
<keyword evidence="7" id="KW-1015">Disulfide bond</keyword>
<dbReference type="GO" id="GO:0007200">
    <property type="term" value="P:phospholipase C-activating G protein-coupled receptor signaling pathway"/>
    <property type="evidence" value="ECO:0007669"/>
    <property type="project" value="InterPro"/>
</dbReference>
<dbReference type="Gene3D" id="1.20.1070.10">
    <property type="entry name" value="Rhodopsin 7-helix transmembrane proteins"/>
    <property type="match status" value="1"/>
</dbReference>
<evidence type="ECO:0000256" key="2">
    <source>
        <dbReference type="ARBA" id="ARBA00022475"/>
    </source>
</evidence>
<evidence type="ECO:0000256" key="8">
    <source>
        <dbReference type="ARBA" id="ARBA00023170"/>
    </source>
</evidence>
<dbReference type="InterPro" id="IPR000276">
    <property type="entry name" value="GPCR_Rhodpsn"/>
</dbReference>
<evidence type="ECO:0000259" key="12">
    <source>
        <dbReference type="PROSITE" id="PS50262"/>
    </source>
</evidence>
<dbReference type="PRINTS" id="PR01157">
    <property type="entry name" value="P2YPURNOCPTR"/>
</dbReference>
<evidence type="ECO:0000256" key="4">
    <source>
        <dbReference type="ARBA" id="ARBA00022989"/>
    </source>
</evidence>
<keyword evidence="9" id="KW-0325">Glycoprotein</keyword>
<feature type="transmembrane region" description="Helical" evidence="11">
    <location>
        <begin position="56"/>
        <end position="79"/>
    </location>
</feature>
<dbReference type="STRING" id="137246.A0A401SQ58"/>
<dbReference type="PANTHER" id="PTHR24231:SF16">
    <property type="entry name" value="P2Y PURINOCEPTOR 6"/>
    <property type="match status" value="1"/>
</dbReference>
<evidence type="ECO:0000256" key="1">
    <source>
        <dbReference type="ARBA" id="ARBA00004651"/>
    </source>
</evidence>
<dbReference type="GO" id="GO:1905835">
    <property type="term" value="P:cellular response to pyrimidine ribonucleotide"/>
    <property type="evidence" value="ECO:0007669"/>
    <property type="project" value="TreeGrafter"/>
</dbReference>
<organism evidence="13 14">
    <name type="scientific">Chiloscyllium punctatum</name>
    <name type="common">Brownbanded bambooshark</name>
    <name type="synonym">Hemiscyllium punctatum</name>
    <dbReference type="NCBI Taxonomy" id="137246"/>
    <lineage>
        <taxon>Eukaryota</taxon>
        <taxon>Metazoa</taxon>
        <taxon>Chordata</taxon>
        <taxon>Craniata</taxon>
        <taxon>Vertebrata</taxon>
        <taxon>Chondrichthyes</taxon>
        <taxon>Elasmobranchii</taxon>
        <taxon>Galeomorphii</taxon>
        <taxon>Galeoidea</taxon>
        <taxon>Orectolobiformes</taxon>
        <taxon>Hemiscylliidae</taxon>
        <taxon>Chiloscyllium</taxon>
    </lineage>
</organism>
<dbReference type="GO" id="GO:0001621">
    <property type="term" value="F:G protein-coupled ADP receptor activity"/>
    <property type="evidence" value="ECO:0007669"/>
    <property type="project" value="TreeGrafter"/>
</dbReference>
<evidence type="ECO:0000313" key="13">
    <source>
        <dbReference type="EMBL" id="GCC32531.1"/>
    </source>
</evidence>
<keyword evidence="6 11" id="KW-0472">Membrane</keyword>
<dbReference type="Pfam" id="PF00001">
    <property type="entry name" value="7tm_1"/>
    <property type="match status" value="1"/>
</dbReference>
<dbReference type="GO" id="GO:0045030">
    <property type="term" value="F:G protein-coupled UTP receptor activity"/>
    <property type="evidence" value="ECO:0007669"/>
    <property type="project" value="TreeGrafter"/>
</dbReference>
<comment type="caution">
    <text evidence="13">The sequence shown here is derived from an EMBL/GenBank/DDBJ whole genome shotgun (WGS) entry which is preliminary data.</text>
</comment>
<sequence length="328" mass="37076">MNDSTSGPPSKGCTYQEKFKNILLPVTYSVVLVLGLTLNLTVIIQIRLSQKPLTRTAIYMVNLAMADILYVCSLPLLIYNYIHMDYWPFGETLCKATRFLFYANLHGSILFLTCISLQRYIGICHPLSTWHKKRGPKFAWAVCGLVWTFVLAVCAPIWKFASTGIQRNRTVCYDLSSPEQSLYYFPYGIALTVVGFAFPFAGLLACYCAMAMELSKPNQALGHAIQRKKSKALRMIVIVAVVFIISFLPFHLTKTAYLIVRAQSSIACLTLQGFARAYKATRPLASMNSVMDPILFYFTHEKLRQSTRLLLQRVNTNLKARVCRSDET</sequence>
<name>A0A401SQ58_CHIPU</name>
<keyword evidence="4 11" id="KW-1133">Transmembrane helix</keyword>
<keyword evidence="10" id="KW-0807">Transducer</keyword>
<dbReference type="GO" id="GO:0005886">
    <property type="term" value="C:plasma membrane"/>
    <property type="evidence" value="ECO:0007669"/>
    <property type="project" value="UniProtKB-SubCell"/>
</dbReference>
<evidence type="ECO:0000256" key="6">
    <source>
        <dbReference type="ARBA" id="ARBA00023136"/>
    </source>
</evidence>
<dbReference type="OMA" id="ICGGVWL"/>
<protein>
    <recommendedName>
        <fullName evidence="12">G-protein coupled receptors family 1 profile domain-containing protein</fullName>
    </recommendedName>
</protein>
<dbReference type="OrthoDB" id="9881476at2759"/>
<feature type="transmembrane region" description="Helical" evidence="11">
    <location>
        <begin position="184"/>
        <end position="211"/>
    </location>
</feature>
<evidence type="ECO:0000256" key="7">
    <source>
        <dbReference type="ARBA" id="ARBA00023157"/>
    </source>
</evidence>
<dbReference type="PRINTS" id="PR00237">
    <property type="entry name" value="GPCRRHODOPSN"/>
</dbReference>
<dbReference type="FunFam" id="1.20.1070.10:FF:000017">
    <property type="entry name" value="lysophosphatidic acid receptor 4"/>
    <property type="match status" value="1"/>
</dbReference>
<keyword evidence="5" id="KW-0297">G-protein coupled receptor</keyword>
<feature type="domain" description="G-protein coupled receptors family 1 profile" evidence="12">
    <location>
        <begin position="38"/>
        <end position="296"/>
    </location>
</feature>
<dbReference type="SUPFAM" id="SSF81321">
    <property type="entry name" value="Family A G protein-coupled receptor-like"/>
    <property type="match status" value="1"/>
</dbReference>
<dbReference type="PANTHER" id="PTHR24231">
    <property type="entry name" value="PURINOCEPTOR-RELATED G-PROTEIN COUPLED RECEPTOR"/>
    <property type="match status" value="1"/>
</dbReference>
<feature type="transmembrane region" description="Helical" evidence="11">
    <location>
        <begin position="138"/>
        <end position="158"/>
    </location>
</feature>
<keyword evidence="14" id="KW-1185">Reference proteome</keyword>
<dbReference type="PRINTS" id="PR01065">
    <property type="entry name" value="P2Y3PRNOCPTR"/>
</dbReference>
<dbReference type="InterPro" id="IPR017452">
    <property type="entry name" value="GPCR_Rhodpsn_7TM"/>
</dbReference>
<accession>A0A401SQ58</accession>
<keyword evidence="8" id="KW-0675">Receptor</keyword>
<comment type="subcellular location">
    <subcellularLocation>
        <location evidence="1">Cell membrane</location>
        <topology evidence="1">Multi-pass membrane protein</topology>
    </subcellularLocation>
</comment>
<evidence type="ECO:0000256" key="9">
    <source>
        <dbReference type="ARBA" id="ARBA00023180"/>
    </source>
</evidence>
<dbReference type="EMBL" id="BEZZ01000442">
    <property type="protein sequence ID" value="GCC32531.1"/>
    <property type="molecule type" value="Genomic_DNA"/>
</dbReference>
<feature type="transmembrane region" description="Helical" evidence="11">
    <location>
        <begin position="99"/>
        <end position="117"/>
    </location>
</feature>
<dbReference type="GO" id="GO:0045029">
    <property type="term" value="F:G protein-coupled UDP receptor activity"/>
    <property type="evidence" value="ECO:0007669"/>
    <property type="project" value="TreeGrafter"/>
</dbReference>
<proteinExistence type="predicted"/>
<gene>
    <name evidence="13" type="ORF">chiPu_0010993</name>
</gene>
<evidence type="ECO:0000256" key="10">
    <source>
        <dbReference type="ARBA" id="ARBA00023224"/>
    </source>
</evidence>
<evidence type="ECO:0000256" key="5">
    <source>
        <dbReference type="ARBA" id="ARBA00023040"/>
    </source>
</evidence>
<keyword evidence="2" id="KW-1003">Cell membrane</keyword>
<feature type="transmembrane region" description="Helical" evidence="11">
    <location>
        <begin position="232"/>
        <end position="252"/>
    </location>
</feature>
<dbReference type="InterPro" id="IPR000371">
    <property type="entry name" value="P2Y3_rcpt"/>
</dbReference>
<dbReference type="PROSITE" id="PS50262">
    <property type="entry name" value="G_PROTEIN_RECEP_F1_2"/>
    <property type="match status" value="1"/>
</dbReference>
<reference evidence="13 14" key="1">
    <citation type="journal article" date="2018" name="Nat. Ecol. Evol.">
        <title>Shark genomes provide insights into elasmobranch evolution and the origin of vertebrates.</title>
        <authorList>
            <person name="Hara Y"/>
            <person name="Yamaguchi K"/>
            <person name="Onimaru K"/>
            <person name="Kadota M"/>
            <person name="Koyanagi M"/>
            <person name="Keeley SD"/>
            <person name="Tatsumi K"/>
            <person name="Tanaka K"/>
            <person name="Motone F"/>
            <person name="Kageyama Y"/>
            <person name="Nozu R"/>
            <person name="Adachi N"/>
            <person name="Nishimura O"/>
            <person name="Nakagawa R"/>
            <person name="Tanegashima C"/>
            <person name="Kiyatake I"/>
            <person name="Matsumoto R"/>
            <person name="Murakumo K"/>
            <person name="Nishida K"/>
            <person name="Terakita A"/>
            <person name="Kuratani S"/>
            <person name="Sato K"/>
            <person name="Hyodo S Kuraku.S."/>
        </authorList>
    </citation>
    <scope>NUCLEOTIDE SEQUENCE [LARGE SCALE GENOMIC DNA]</scope>
</reference>
<keyword evidence="3 11" id="KW-0812">Transmembrane</keyword>
<evidence type="ECO:0000313" key="14">
    <source>
        <dbReference type="Proteomes" id="UP000287033"/>
    </source>
</evidence>
<dbReference type="Proteomes" id="UP000287033">
    <property type="component" value="Unassembled WGS sequence"/>
</dbReference>
<feature type="transmembrane region" description="Helical" evidence="11">
    <location>
        <begin position="22"/>
        <end position="44"/>
    </location>
</feature>
<evidence type="ECO:0000256" key="11">
    <source>
        <dbReference type="SAM" id="Phobius"/>
    </source>
</evidence>